<feature type="transmembrane region" description="Helical" evidence="13">
    <location>
        <begin position="338"/>
        <end position="355"/>
    </location>
</feature>
<dbReference type="GO" id="GO:1990529">
    <property type="term" value="C:glycosylphosphatidylinositol-mannosyltransferase I complex"/>
    <property type="evidence" value="ECO:0007669"/>
    <property type="project" value="TreeGrafter"/>
</dbReference>
<dbReference type="GO" id="GO:0051751">
    <property type="term" value="F:alpha-1,4-mannosyltransferase activity"/>
    <property type="evidence" value="ECO:0007669"/>
    <property type="project" value="InterPro"/>
</dbReference>
<dbReference type="GeneID" id="129335320"/>
<feature type="transmembrane region" description="Helical" evidence="13">
    <location>
        <begin position="314"/>
        <end position="332"/>
    </location>
</feature>
<dbReference type="GO" id="GO:0006506">
    <property type="term" value="P:GPI anchor biosynthetic process"/>
    <property type="evidence" value="ECO:0007669"/>
    <property type="project" value="UniProtKB-KW"/>
</dbReference>
<comment type="subcellular location">
    <subcellularLocation>
        <location evidence="1 13">Endoplasmic reticulum membrane</location>
        <topology evidence="1 13">Multi-pass membrane protein</topology>
    </subcellularLocation>
</comment>
<evidence type="ECO:0000313" key="14">
    <source>
        <dbReference type="Proteomes" id="UP001190640"/>
    </source>
</evidence>
<evidence type="ECO:0000256" key="3">
    <source>
        <dbReference type="ARBA" id="ARBA00011071"/>
    </source>
</evidence>
<evidence type="ECO:0000256" key="13">
    <source>
        <dbReference type="RuleBase" id="RU365064"/>
    </source>
</evidence>
<evidence type="ECO:0000256" key="5">
    <source>
        <dbReference type="ARBA" id="ARBA00022676"/>
    </source>
</evidence>
<evidence type="ECO:0000256" key="9">
    <source>
        <dbReference type="ARBA" id="ARBA00022989"/>
    </source>
</evidence>
<keyword evidence="6 13" id="KW-0808">Transferase</keyword>
<evidence type="ECO:0000256" key="1">
    <source>
        <dbReference type="ARBA" id="ARBA00004477"/>
    </source>
</evidence>
<dbReference type="GO" id="GO:0005789">
    <property type="term" value="C:endoplasmic reticulum membrane"/>
    <property type="evidence" value="ECO:0007669"/>
    <property type="project" value="UniProtKB-SubCell"/>
</dbReference>
<dbReference type="GO" id="GO:0004376">
    <property type="term" value="F:GPI mannosyltransferase activity"/>
    <property type="evidence" value="ECO:0007669"/>
    <property type="project" value="InterPro"/>
</dbReference>
<feature type="transmembrane region" description="Helical" evidence="13">
    <location>
        <begin position="20"/>
        <end position="38"/>
    </location>
</feature>
<dbReference type="InterPro" id="IPR007704">
    <property type="entry name" value="PIG-M"/>
</dbReference>
<name>A0AA97JR73_EUBMA</name>
<feature type="transmembrane region" description="Helical" evidence="13">
    <location>
        <begin position="233"/>
        <end position="254"/>
    </location>
</feature>
<dbReference type="PANTHER" id="PTHR12886:SF0">
    <property type="entry name" value="GPI MANNOSYLTRANSFERASE 1"/>
    <property type="match status" value="1"/>
</dbReference>
<evidence type="ECO:0000256" key="4">
    <source>
        <dbReference type="ARBA" id="ARBA00022502"/>
    </source>
</evidence>
<comment type="pathway">
    <text evidence="2 13">Glycolipid biosynthesis; glycosylphosphatidylinositol-anchor biosynthesis.</text>
</comment>
<accession>A0AA97JR73</accession>
<keyword evidence="7 13" id="KW-0812">Transmembrane</keyword>
<evidence type="ECO:0000256" key="7">
    <source>
        <dbReference type="ARBA" id="ARBA00022692"/>
    </source>
</evidence>
<evidence type="ECO:0000256" key="2">
    <source>
        <dbReference type="ARBA" id="ARBA00004687"/>
    </source>
</evidence>
<comment type="similarity">
    <text evidence="3 13">Belongs to the PIGM family.</text>
</comment>
<evidence type="ECO:0000256" key="8">
    <source>
        <dbReference type="ARBA" id="ARBA00022824"/>
    </source>
</evidence>
<organism evidence="14 15">
    <name type="scientific">Eublepharis macularius</name>
    <name type="common">Leopard gecko</name>
    <name type="synonym">Cyrtodactylus macularius</name>
    <dbReference type="NCBI Taxonomy" id="481883"/>
    <lineage>
        <taxon>Eukaryota</taxon>
        <taxon>Metazoa</taxon>
        <taxon>Chordata</taxon>
        <taxon>Craniata</taxon>
        <taxon>Vertebrata</taxon>
        <taxon>Euteleostomi</taxon>
        <taxon>Lepidosauria</taxon>
        <taxon>Squamata</taxon>
        <taxon>Bifurcata</taxon>
        <taxon>Gekkota</taxon>
        <taxon>Eublepharidae</taxon>
        <taxon>Eublepharinae</taxon>
        <taxon>Eublepharis</taxon>
    </lineage>
</organism>
<comment type="function">
    <text evidence="11 13">Catalytic subunit of the glycosylphosphatidylinositol-mannosyltransferase I complex which catalyzes the transfer of the first mannose, via an alpha-1,4 bond from a dolichol-phosphate-mannose (Dol-P-Man) to the glucosaminyl acyl phosphatidylinositol (GlcN-(acyl)PI) intermediate to generate alpha-D-Man-(1-&gt;4)-alpha-D-GlcN-(1-&gt;6)-(1-radyl,2-acyl-sn-glycero-3-phospho)-2-acyl-inositol and participates in the sixth step of the glycosylphosphatidylinositol-anchor biosynthesis.</text>
</comment>
<reference evidence="15" key="1">
    <citation type="submission" date="2025-08" db="UniProtKB">
        <authorList>
            <consortium name="RefSeq"/>
        </authorList>
    </citation>
    <scope>IDENTIFICATION</scope>
    <source>
        <tissue evidence="15">Blood</tissue>
    </source>
</reference>
<evidence type="ECO:0000256" key="6">
    <source>
        <dbReference type="ARBA" id="ARBA00022679"/>
    </source>
</evidence>
<dbReference type="Proteomes" id="UP001190640">
    <property type="component" value="Chromosome 1"/>
</dbReference>
<keyword evidence="5 13" id="KW-0328">Glycosyltransferase</keyword>
<dbReference type="AlphaFoldDB" id="A0AA97JR73"/>
<evidence type="ECO:0000256" key="12">
    <source>
        <dbReference type="ARBA" id="ARBA00093608"/>
    </source>
</evidence>
<dbReference type="KEGG" id="emc:129335320"/>
<keyword evidence="14" id="KW-1185">Reference proteome</keyword>
<feature type="transmembrane region" description="Helical" evidence="13">
    <location>
        <begin position="394"/>
        <end position="416"/>
    </location>
</feature>
<dbReference type="EC" id="2.4.1.-" evidence="13"/>
<protein>
    <recommendedName>
        <fullName evidence="12 13">GPI alpha-1,4-mannosyltransferase I, catalytic subunit</fullName>
        <ecNumber evidence="13">2.4.1.-</ecNumber>
    </recommendedName>
    <alternativeName>
        <fullName evidence="13">GPI mannosyltransferase I</fullName>
    </alternativeName>
</protein>
<gene>
    <name evidence="15" type="primary">LOC129335320</name>
</gene>
<feature type="transmembrane region" description="Helical" evidence="13">
    <location>
        <begin position="93"/>
        <end position="114"/>
    </location>
</feature>
<sequence>MILHQISGKQILTGFLRKDVLFGSAFIIRLVLVFYGVYQDRTMLVKYTDIDYQVFTDAAKYITEGKSPYLRATYRYTPLLAWILTPNIYLTNLYGKLLFIAGDLVAAYLMYQILLLRGLDSRKACGCCAFWLLNPLPMTVSSRGNAESLIVGLVLGTMYYMEKRQLAKAAVLYGLSVHMKIYPVTYALPIVLHLQSSRSYKKESANTLKKWKISRSMDRFWCFFLRLFSWDNLLFGVVAGCTFAALGLVFYFSYGWDFLEQTYLYHLTRRDIRHNFSPYFYMLYLTAESEWSFSLGLAAFLPQLLLLLVLSFAYYNDLVFCSFLHTAVFVSFNKVCTSQYFLWYLCLLPPVIPLLRMSWQRAAFLLLAWLIGQALWLAPAYFLEFEGQNTFLLIWLAGLFFLFVNTAILVQIIAHYGTGQGTKRIKLQ</sequence>
<dbReference type="PANTHER" id="PTHR12886">
    <property type="entry name" value="PIG-M MANNOSYLTRANSFERASE"/>
    <property type="match status" value="1"/>
</dbReference>
<dbReference type="RefSeq" id="XP_054843733.1">
    <property type="nucleotide sequence ID" value="XM_054987758.1"/>
</dbReference>
<evidence type="ECO:0000313" key="15">
    <source>
        <dbReference type="RefSeq" id="XP_054843733.1"/>
    </source>
</evidence>
<keyword evidence="4 13" id="KW-0337">GPI-anchor biosynthesis</keyword>
<feature type="transmembrane region" description="Helical" evidence="13">
    <location>
        <begin position="362"/>
        <end position="382"/>
    </location>
</feature>
<keyword evidence="8 13" id="KW-0256">Endoplasmic reticulum</keyword>
<proteinExistence type="inferred from homology"/>
<keyword evidence="10 13" id="KW-0472">Membrane</keyword>
<evidence type="ECO:0000256" key="11">
    <source>
        <dbReference type="ARBA" id="ARBA00093408"/>
    </source>
</evidence>
<evidence type="ECO:0000256" key="10">
    <source>
        <dbReference type="ARBA" id="ARBA00023136"/>
    </source>
</evidence>
<keyword evidence="9 13" id="KW-1133">Transmembrane helix</keyword>
<dbReference type="Pfam" id="PF05007">
    <property type="entry name" value="Mannosyl_trans"/>
    <property type="match status" value="1"/>
</dbReference>